<evidence type="ECO:0008006" key="4">
    <source>
        <dbReference type="Google" id="ProtNLM"/>
    </source>
</evidence>
<dbReference type="EMBL" id="VJZR01000001">
    <property type="protein sequence ID" value="TRX23967.1"/>
    <property type="molecule type" value="Genomic_DNA"/>
</dbReference>
<keyword evidence="3" id="KW-1185">Reference proteome</keyword>
<dbReference type="AlphaFoldDB" id="A0A553CTY0"/>
<evidence type="ECO:0000313" key="3">
    <source>
        <dbReference type="Proteomes" id="UP000318585"/>
    </source>
</evidence>
<accession>A0A553CTY0</accession>
<dbReference type="RefSeq" id="WP_144070747.1">
    <property type="nucleotide sequence ID" value="NZ_VJZR01000001.1"/>
</dbReference>
<reference evidence="2 3" key="1">
    <citation type="submission" date="2019-07" db="EMBL/GenBank/DDBJ databases">
        <title>Novel species of Flavobacterium.</title>
        <authorList>
            <person name="Liu Q."/>
            <person name="Xin Y.-H."/>
        </authorList>
    </citation>
    <scope>NUCLEOTIDE SEQUENCE [LARGE SCALE GENOMIC DNA]</scope>
    <source>
        <strain evidence="2 3">LB3P56</strain>
    </source>
</reference>
<evidence type="ECO:0000256" key="1">
    <source>
        <dbReference type="SAM" id="SignalP"/>
    </source>
</evidence>
<feature type="signal peptide" evidence="1">
    <location>
        <begin position="1"/>
        <end position="19"/>
    </location>
</feature>
<gene>
    <name evidence="2" type="ORF">FNW17_01970</name>
</gene>
<evidence type="ECO:0000313" key="2">
    <source>
        <dbReference type="EMBL" id="TRX23967.1"/>
    </source>
</evidence>
<dbReference type="Proteomes" id="UP000318585">
    <property type="component" value="Unassembled WGS sequence"/>
</dbReference>
<protein>
    <recommendedName>
        <fullName evidence="4">DUF2460 domain-containing protein</fullName>
    </recommendedName>
</protein>
<comment type="caution">
    <text evidence="2">The sequence shown here is derived from an EMBL/GenBank/DDBJ whole genome shotgun (WGS) entry which is preliminary data.</text>
</comment>
<sequence>MLKKILIFLAILCFSGLQAQEGNSLYKTKKIPFTRDTIHLENSSINSSNFKLLDAKDQPIDSTFYKINFGKGTLILSENFIINSDSLTVHYLRLPESLTKEYRIYDDSKMVSNGASAGSLYKVEGESLQKINIPFEGLNTSGSITRGVTIGNNQNSVLTSNLDLQITGKLSDKVSLRASLQDNNIPLQDGGYSQKLDQFDNVFMELFSEKWNIRAGDVFLENHKTQFLNFNKKAQGIAASFDFGNEDNKTNVFASAALVRGQYAKSDFVGQEGNQGPYKLIGQSGELYVLVISGSERVYVNGILLKRGENNDYTIDYNAGEILFTPLFTITSEMRIAVEYQFSNQNYTRLVTYAGGSHESKKWSFGSYLYSENDLKNQPLQQSLLAEQAQILVEAGDNKDLMVAPSAYLDSYSENKILYKKVVVNAVEVFEYSNNSDDVLYNVRFSQVAANKGNYILKNSAAIGRIYEYIEALNGVAQGNYEPVIQLIAPIKSQVATFLGKYNPSEKTAIDFEIGISNNDKNLFSSQGDSNNEGLATKINARQQFFSRKWNGVAFANYQFIAKDFSSVERLYSIEFGRDWNLGTTAIGNQSYLVSGLQMTLPEKGSMVYQFEKLDFSDNFSGNRHILNASFNLNNWKIQSLGSILNSDASTSTSKFLRNQTQTKYHFKKNWIGTRLRLEDNQEINKTTNEFSVLSQRFTEYGFFAGRGDSTKVFVEFGYFKRANDSLQNGIIQRVNNSQTFALRSKLIQTNKSDLSLFVNYRVLDFVDSAKKKEPSLNSRMIYNDRFFNQLIQSTTVFETNSGSIPQQEFTYLEVPVGQGVYTWNDYNGNGIQELEEFEVAPFVDQAKYIRVYLPNRVYVKTHQNKFSQSFILNPNQWQNETGFKKIVSYFYNQTSYLIDRKIENKGDNFDLNPFSKSDENVLGLNSSFRNSLFYNRGKQYHSVTYTYVQNENKNLLSIGSQNAKNSSNQIQYNHLYRKSWLFGMFAKTIQTSLTSENYPEKNYEIKGYQLAPKISYLFSKSTSWDLFYEFQNKENRIASFETLLQSRFGTSFTYAGEKKFTMNGEVSFYQNKFVGDEFSSVGFQMLEGLQTGQNMTWRLLVQKNLTNFLDINFNYQGRKSETSQAINTGSVQLRAYF</sequence>
<dbReference type="OrthoDB" id="9815802at2"/>
<keyword evidence="1" id="KW-0732">Signal</keyword>
<feature type="chain" id="PRO_5021768124" description="DUF2460 domain-containing protein" evidence="1">
    <location>
        <begin position="20"/>
        <end position="1138"/>
    </location>
</feature>
<name>A0A553CTY0_9FLAO</name>
<organism evidence="2 3">
    <name type="scientific">Flavobacterium franklandianum</name>
    <dbReference type="NCBI Taxonomy" id="2594430"/>
    <lineage>
        <taxon>Bacteria</taxon>
        <taxon>Pseudomonadati</taxon>
        <taxon>Bacteroidota</taxon>
        <taxon>Flavobacteriia</taxon>
        <taxon>Flavobacteriales</taxon>
        <taxon>Flavobacteriaceae</taxon>
        <taxon>Flavobacterium</taxon>
    </lineage>
</organism>
<proteinExistence type="predicted"/>